<dbReference type="PANTHER" id="PTHR33164:SF43">
    <property type="entry name" value="HTH-TYPE TRANSCRIPTIONAL REPRESSOR YETL"/>
    <property type="match status" value="1"/>
</dbReference>
<dbReference type="Pfam" id="PF01047">
    <property type="entry name" value="MarR"/>
    <property type="match status" value="1"/>
</dbReference>
<dbReference type="SMART" id="SM00347">
    <property type="entry name" value="HTH_MARR"/>
    <property type="match status" value="1"/>
</dbReference>
<dbReference type="PANTHER" id="PTHR33164">
    <property type="entry name" value="TRANSCRIPTIONAL REGULATOR, MARR FAMILY"/>
    <property type="match status" value="1"/>
</dbReference>
<evidence type="ECO:0000256" key="3">
    <source>
        <dbReference type="ARBA" id="ARBA00023163"/>
    </source>
</evidence>
<evidence type="ECO:0000259" key="4">
    <source>
        <dbReference type="PROSITE" id="PS50995"/>
    </source>
</evidence>
<dbReference type="InterPro" id="IPR039422">
    <property type="entry name" value="MarR/SlyA-like"/>
</dbReference>
<evidence type="ECO:0000313" key="6">
    <source>
        <dbReference type="Proteomes" id="UP001500618"/>
    </source>
</evidence>
<proteinExistence type="predicted"/>
<dbReference type="PROSITE" id="PS01117">
    <property type="entry name" value="HTH_MARR_1"/>
    <property type="match status" value="1"/>
</dbReference>
<organism evidence="5 6">
    <name type="scientific">Fodinicola feengrottensis</name>
    <dbReference type="NCBI Taxonomy" id="435914"/>
    <lineage>
        <taxon>Bacteria</taxon>
        <taxon>Bacillati</taxon>
        <taxon>Actinomycetota</taxon>
        <taxon>Actinomycetes</taxon>
        <taxon>Mycobacteriales</taxon>
        <taxon>Fodinicola</taxon>
    </lineage>
</organism>
<dbReference type="SUPFAM" id="SSF46785">
    <property type="entry name" value="Winged helix' DNA-binding domain"/>
    <property type="match status" value="1"/>
</dbReference>
<dbReference type="Proteomes" id="UP001500618">
    <property type="component" value="Unassembled WGS sequence"/>
</dbReference>
<dbReference type="InterPro" id="IPR036390">
    <property type="entry name" value="WH_DNA-bd_sf"/>
</dbReference>
<sequence>MSTPPAAQTLAAIHAWTRLDQAFAGLNRELQRHHQVTGAQLAILRMLDEWGEALSLQEMRDRLVMHPATLGQLVDRLASREWVALAADPDDRRRRIVRLTTKGRRLIRNAPLAGPIRLRYAKADPARLQRLAAAFEDAIVLFGLENYQPDRTSQKG</sequence>
<accession>A0ABP4UR54</accession>
<keyword evidence="6" id="KW-1185">Reference proteome</keyword>
<dbReference type="InterPro" id="IPR000835">
    <property type="entry name" value="HTH_MarR-typ"/>
</dbReference>
<reference evidence="6" key="1">
    <citation type="journal article" date="2019" name="Int. J. Syst. Evol. Microbiol.">
        <title>The Global Catalogue of Microorganisms (GCM) 10K type strain sequencing project: providing services to taxonomists for standard genome sequencing and annotation.</title>
        <authorList>
            <consortium name="The Broad Institute Genomics Platform"/>
            <consortium name="The Broad Institute Genome Sequencing Center for Infectious Disease"/>
            <person name="Wu L."/>
            <person name="Ma J."/>
        </authorList>
    </citation>
    <scope>NUCLEOTIDE SEQUENCE [LARGE SCALE GENOMIC DNA]</scope>
    <source>
        <strain evidence="6">JCM 14718</strain>
    </source>
</reference>
<evidence type="ECO:0000256" key="2">
    <source>
        <dbReference type="ARBA" id="ARBA00023125"/>
    </source>
</evidence>
<dbReference type="InterPro" id="IPR036388">
    <property type="entry name" value="WH-like_DNA-bd_sf"/>
</dbReference>
<dbReference type="RefSeq" id="WP_163567196.1">
    <property type="nucleotide sequence ID" value="NZ_BAAANY010000036.1"/>
</dbReference>
<dbReference type="PROSITE" id="PS50995">
    <property type="entry name" value="HTH_MARR_2"/>
    <property type="match status" value="1"/>
</dbReference>
<name>A0ABP4UR54_9ACTN</name>
<comment type="caution">
    <text evidence="5">The sequence shown here is derived from an EMBL/GenBank/DDBJ whole genome shotgun (WGS) entry which is preliminary data.</text>
</comment>
<protein>
    <recommendedName>
        <fullName evidence="4">HTH marR-type domain-containing protein</fullName>
    </recommendedName>
</protein>
<feature type="domain" description="HTH marR-type" evidence="4">
    <location>
        <begin position="1"/>
        <end position="149"/>
    </location>
</feature>
<keyword evidence="3" id="KW-0804">Transcription</keyword>
<dbReference type="EMBL" id="BAAANY010000036">
    <property type="protein sequence ID" value="GAA1710353.1"/>
    <property type="molecule type" value="Genomic_DNA"/>
</dbReference>
<gene>
    <name evidence="5" type="ORF">GCM10009765_69590</name>
</gene>
<evidence type="ECO:0000313" key="5">
    <source>
        <dbReference type="EMBL" id="GAA1710353.1"/>
    </source>
</evidence>
<dbReference type="InterPro" id="IPR023187">
    <property type="entry name" value="Tscrpt_reg_MarR-type_CS"/>
</dbReference>
<evidence type="ECO:0000256" key="1">
    <source>
        <dbReference type="ARBA" id="ARBA00023015"/>
    </source>
</evidence>
<dbReference type="Gene3D" id="1.10.10.10">
    <property type="entry name" value="Winged helix-like DNA-binding domain superfamily/Winged helix DNA-binding domain"/>
    <property type="match status" value="1"/>
</dbReference>
<keyword evidence="2" id="KW-0238">DNA-binding</keyword>
<keyword evidence="1" id="KW-0805">Transcription regulation</keyword>